<evidence type="ECO:0000313" key="3">
    <source>
        <dbReference type="Proteomes" id="UP000265541"/>
    </source>
</evidence>
<keyword evidence="1" id="KW-0472">Membrane</keyword>
<reference evidence="2 3" key="1">
    <citation type="journal article" date="2016" name="Front. Microbiol.">
        <title>Comprehensive Phylogenetic Analysis of Bovine Non-aureus Staphylococci Species Based on Whole-Genome Sequencing.</title>
        <authorList>
            <person name="Naushad S."/>
            <person name="Barkema H.W."/>
            <person name="Luby C."/>
            <person name="Condas L.A."/>
            <person name="Nobrega D.B."/>
            <person name="Carson D.A."/>
            <person name="De Buck J."/>
        </authorList>
    </citation>
    <scope>NUCLEOTIDE SEQUENCE [LARGE SCALE GENOMIC DNA]</scope>
    <source>
        <strain evidence="2 3">SNUC 4781</strain>
    </source>
</reference>
<dbReference type="AlphaFoldDB" id="A0A3A0UKP1"/>
<dbReference type="EMBL" id="QYJN01000462">
    <property type="protein sequence ID" value="RIP18366.1"/>
    <property type="molecule type" value="Genomic_DNA"/>
</dbReference>
<keyword evidence="1" id="KW-0812">Transmembrane</keyword>
<dbReference type="Proteomes" id="UP000265541">
    <property type="component" value="Unassembled WGS sequence"/>
</dbReference>
<accession>A0A3A0UKP1</accession>
<feature type="transmembrane region" description="Helical" evidence="1">
    <location>
        <begin position="75"/>
        <end position="96"/>
    </location>
</feature>
<organism evidence="2 3">
    <name type="scientific">Staphylococcus gallinarum</name>
    <dbReference type="NCBI Taxonomy" id="1293"/>
    <lineage>
        <taxon>Bacteria</taxon>
        <taxon>Bacillati</taxon>
        <taxon>Bacillota</taxon>
        <taxon>Bacilli</taxon>
        <taxon>Bacillales</taxon>
        <taxon>Staphylococcaceae</taxon>
        <taxon>Staphylococcus</taxon>
    </lineage>
</organism>
<evidence type="ECO:0000256" key="1">
    <source>
        <dbReference type="SAM" id="Phobius"/>
    </source>
</evidence>
<comment type="caution">
    <text evidence="2">The sequence shown here is derived from an EMBL/GenBank/DDBJ whole genome shotgun (WGS) entry which is preliminary data.</text>
</comment>
<sequence length="97" mass="10382">MAEVNNNSKALVDQNTVEKKLSGRLSINKLNKWAFFACTMIGLLVLAALIIDTLIKGVGHLTPSFFTSFSSSTPSMAGIKGALIGTVWLMITIIPIS</sequence>
<dbReference type="PANTHER" id="PTHR43470">
    <property type="entry name" value="PHOSPHATE TRANSPORT SYSTEM PERMEASE PROTEIN PSTA-RELATED"/>
    <property type="match status" value="1"/>
</dbReference>
<dbReference type="PANTHER" id="PTHR43470:SF5">
    <property type="entry name" value="PHOSPHATE TRANSPORT SYSTEM PERMEASE PROTEIN PSTA"/>
    <property type="match status" value="1"/>
</dbReference>
<protein>
    <submittedName>
        <fullName evidence="2">Phosphate ABC transporter, permease protein PstA</fullName>
    </submittedName>
</protein>
<gene>
    <name evidence="2" type="ORF">BUZ14_16430</name>
</gene>
<keyword evidence="1" id="KW-1133">Transmembrane helix</keyword>
<feature type="non-terminal residue" evidence="2">
    <location>
        <position position="97"/>
    </location>
</feature>
<evidence type="ECO:0000313" key="2">
    <source>
        <dbReference type="EMBL" id="RIP18366.1"/>
    </source>
</evidence>
<name>A0A3A0UKP1_STAGA</name>
<feature type="transmembrane region" description="Helical" evidence="1">
    <location>
        <begin position="33"/>
        <end position="55"/>
    </location>
</feature>
<proteinExistence type="predicted"/>